<dbReference type="Proteomes" id="UP000273326">
    <property type="component" value="Chromosome"/>
</dbReference>
<proteinExistence type="predicted"/>
<reference evidence="2" key="1">
    <citation type="submission" date="2018-12" db="EMBL/GenBank/DDBJ databases">
        <title>Complete genome sequencing of Jeotgalibaca sp. H21T32.</title>
        <authorList>
            <person name="Bae J.-W."/>
            <person name="Lee S.-Y."/>
        </authorList>
    </citation>
    <scope>NUCLEOTIDE SEQUENCE [LARGE SCALE GENOMIC DNA]</scope>
    <source>
        <strain evidence="2">H21T32</strain>
    </source>
</reference>
<dbReference type="RefSeq" id="WP_126109125.1">
    <property type="nucleotide sequence ID" value="NZ_CP034465.1"/>
</dbReference>
<sequence length="318" mass="37927">MLIIENFEEHKIKIEQMYSHLKDEDIIEDLARIDIINGEREVHILDFQNRDEIMKVSDEIGKIRNDYQKINTMFDLVLGDTSDILKYKSNIEKNNKISNENTLNRLIIHLLSSGRLFIDTLEIHMKSKYDKKSIEYSNFKNVLSNKYDEKFVYRFFYYLRNFTQHVGFPVTTISSEIIMNPETNQENTKITAYLNIDYLLSSNYDWKKIVRDDLLNFQNKQEDLEMFELIKEYYQIMAEVMYEIKKQFLDLNHKYLLSLIEKWNLLGLKSNKYVISKILKYDLIHNPSNITLSPINSGYDIEMIYIDLSKIGLVNITN</sequence>
<name>A0A3Q9BJV8_9LACT</name>
<dbReference type="OrthoDB" id="2339776at2"/>
<accession>A0A3Q9BJV8</accession>
<gene>
    <name evidence="1" type="ORF">EJN90_04815</name>
</gene>
<organism evidence="1 2">
    <name type="scientific">Jeotgalibaca ciconiae</name>
    <dbReference type="NCBI Taxonomy" id="2496265"/>
    <lineage>
        <taxon>Bacteria</taxon>
        <taxon>Bacillati</taxon>
        <taxon>Bacillota</taxon>
        <taxon>Bacilli</taxon>
        <taxon>Lactobacillales</taxon>
        <taxon>Carnobacteriaceae</taxon>
        <taxon>Jeotgalibaca</taxon>
    </lineage>
</organism>
<dbReference type="AlphaFoldDB" id="A0A3Q9BJV8"/>
<dbReference type="KEGG" id="jeh:EJN90_04815"/>
<evidence type="ECO:0000313" key="1">
    <source>
        <dbReference type="EMBL" id="AZP04047.1"/>
    </source>
</evidence>
<evidence type="ECO:0000313" key="2">
    <source>
        <dbReference type="Proteomes" id="UP000273326"/>
    </source>
</evidence>
<keyword evidence="2" id="KW-1185">Reference proteome</keyword>
<protein>
    <submittedName>
        <fullName evidence="1">Ribosome-binding factor A</fullName>
    </submittedName>
</protein>
<dbReference type="EMBL" id="CP034465">
    <property type="protein sequence ID" value="AZP04047.1"/>
    <property type="molecule type" value="Genomic_DNA"/>
</dbReference>